<keyword evidence="1" id="KW-0472">Membrane</keyword>
<proteinExistence type="predicted"/>
<feature type="transmembrane region" description="Helical" evidence="1">
    <location>
        <begin position="12"/>
        <end position="31"/>
    </location>
</feature>
<evidence type="ECO:0000256" key="1">
    <source>
        <dbReference type="SAM" id="Phobius"/>
    </source>
</evidence>
<accession>A0A4P6XEX1</accession>
<dbReference type="Proteomes" id="UP000292447">
    <property type="component" value="Chromosome I"/>
</dbReference>
<protein>
    <submittedName>
        <fullName evidence="2">Uncharacterized protein</fullName>
    </submittedName>
</protein>
<keyword evidence="1" id="KW-1133">Transmembrane helix</keyword>
<evidence type="ECO:0000313" key="2">
    <source>
        <dbReference type="EMBL" id="QBM85840.1"/>
    </source>
</evidence>
<keyword evidence="3" id="KW-1185">Reference proteome</keyword>
<name>A0A4P6XEX1_9ASCO</name>
<reference evidence="3" key="1">
    <citation type="submission" date="2019-03" db="EMBL/GenBank/DDBJ databases">
        <title>Snf2 controls pulcherriminic acid biosynthesis and connects pigmentation and antifungal activity of the yeast Metschnikowia pulcherrima.</title>
        <authorList>
            <person name="Gore-Lloyd D."/>
            <person name="Sumann I."/>
            <person name="Brachmann A.O."/>
            <person name="Schneeberger K."/>
            <person name="Ortiz-Merino R.A."/>
            <person name="Moreno-Beltran M."/>
            <person name="Schlaefli M."/>
            <person name="Kirner P."/>
            <person name="Santos Kron A."/>
            <person name="Wolfe K.H."/>
            <person name="Piel J."/>
            <person name="Ahrens C.H."/>
            <person name="Henk D."/>
            <person name="Freimoser F.M."/>
        </authorList>
    </citation>
    <scope>NUCLEOTIDE SEQUENCE [LARGE SCALE GENOMIC DNA]</scope>
    <source>
        <strain evidence="3">APC 1.2</strain>
    </source>
</reference>
<gene>
    <name evidence="2" type="ORF">METSCH_A04690</name>
</gene>
<dbReference type="EMBL" id="CP034456">
    <property type="protein sequence ID" value="QBM85840.1"/>
    <property type="molecule type" value="Genomic_DNA"/>
</dbReference>
<evidence type="ECO:0000313" key="3">
    <source>
        <dbReference type="Proteomes" id="UP000292447"/>
    </source>
</evidence>
<dbReference type="AlphaFoldDB" id="A0A4P6XEX1"/>
<organism evidence="2 3">
    <name type="scientific">Metschnikowia aff. pulcherrima</name>
    <dbReference type="NCBI Taxonomy" id="2163413"/>
    <lineage>
        <taxon>Eukaryota</taxon>
        <taxon>Fungi</taxon>
        <taxon>Dikarya</taxon>
        <taxon>Ascomycota</taxon>
        <taxon>Saccharomycotina</taxon>
        <taxon>Pichiomycetes</taxon>
        <taxon>Metschnikowiaceae</taxon>
        <taxon>Metschnikowia</taxon>
    </lineage>
</organism>
<sequence>MELDGVLQLNGFFHLSFGLGLGMLLNGLVVARHVGLVVFGVVDLVNLAGDMGLQRAKVPVQIGQRDLGSNGANRRGKSGWAHCGLECGSKHGFNC</sequence>
<keyword evidence="1" id="KW-0812">Transmembrane</keyword>